<sequence>RAVVRRRSFDEDRHLQVMQAILVSLPDSYAFQNITSLGRV</sequence>
<protein>
    <submittedName>
        <fullName evidence="1">Uncharacterized protein</fullName>
    </submittedName>
</protein>
<feature type="non-terminal residue" evidence="1">
    <location>
        <position position="1"/>
    </location>
</feature>
<evidence type="ECO:0000313" key="1">
    <source>
        <dbReference type="EMBL" id="GBL74592.1"/>
    </source>
</evidence>
<dbReference type="Proteomes" id="UP000499080">
    <property type="component" value="Unassembled WGS sequence"/>
</dbReference>
<reference evidence="1 2" key="1">
    <citation type="journal article" date="2019" name="Sci. Rep.">
        <title>Orb-weaving spider Araneus ventricosus genome elucidates the spidroin gene catalogue.</title>
        <authorList>
            <person name="Kono N."/>
            <person name="Nakamura H."/>
            <person name="Ohtoshi R."/>
            <person name="Moran D.A.P."/>
            <person name="Shinohara A."/>
            <person name="Yoshida Y."/>
            <person name="Fujiwara M."/>
            <person name="Mori M."/>
            <person name="Tomita M."/>
            <person name="Arakawa K."/>
        </authorList>
    </citation>
    <scope>NUCLEOTIDE SEQUENCE [LARGE SCALE GENOMIC DNA]</scope>
</reference>
<name>A0A4Y2A464_ARAVE</name>
<dbReference type="EMBL" id="BGPR01155247">
    <property type="protein sequence ID" value="GBL74592.1"/>
    <property type="molecule type" value="Genomic_DNA"/>
</dbReference>
<accession>A0A4Y2A464</accession>
<dbReference type="AlphaFoldDB" id="A0A4Y2A464"/>
<comment type="caution">
    <text evidence="1">The sequence shown here is derived from an EMBL/GenBank/DDBJ whole genome shotgun (WGS) entry which is preliminary data.</text>
</comment>
<keyword evidence="2" id="KW-1185">Reference proteome</keyword>
<gene>
    <name evidence="1" type="ORF">AVEN_6610_1</name>
</gene>
<proteinExistence type="predicted"/>
<organism evidence="1 2">
    <name type="scientific">Araneus ventricosus</name>
    <name type="common">Orbweaver spider</name>
    <name type="synonym">Epeira ventricosa</name>
    <dbReference type="NCBI Taxonomy" id="182803"/>
    <lineage>
        <taxon>Eukaryota</taxon>
        <taxon>Metazoa</taxon>
        <taxon>Ecdysozoa</taxon>
        <taxon>Arthropoda</taxon>
        <taxon>Chelicerata</taxon>
        <taxon>Arachnida</taxon>
        <taxon>Araneae</taxon>
        <taxon>Araneomorphae</taxon>
        <taxon>Entelegynae</taxon>
        <taxon>Araneoidea</taxon>
        <taxon>Araneidae</taxon>
        <taxon>Araneus</taxon>
    </lineage>
</organism>
<evidence type="ECO:0000313" key="2">
    <source>
        <dbReference type="Proteomes" id="UP000499080"/>
    </source>
</evidence>
<dbReference type="OrthoDB" id="6510087at2759"/>